<proteinExistence type="predicted"/>
<feature type="transmembrane region" description="Helical" evidence="1">
    <location>
        <begin position="67"/>
        <end position="87"/>
    </location>
</feature>
<reference evidence="2" key="1">
    <citation type="journal article" date="2015" name="Nature">
        <title>Complex archaea that bridge the gap between prokaryotes and eukaryotes.</title>
        <authorList>
            <person name="Spang A."/>
            <person name="Saw J.H."/>
            <person name="Jorgensen S.L."/>
            <person name="Zaremba-Niedzwiedzka K."/>
            <person name="Martijn J."/>
            <person name="Lind A.E."/>
            <person name="van Eijk R."/>
            <person name="Schleper C."/>
            <person name="Guy L."/>
            <person name="Ettema T.J."/>
        </authorList>
    </citation>
    <scope>NUCLEOTIDE SEQUENCE</scope>
</reference>
<name>A0A0F9M9L3_9ZZZZ</name>
<evidence type="ECO:0008006" key="3">
    <source>
        <dbReference type="Google" id="ProtNLM"/>
    </source>
</evidence>
<dbReference type="EMBL" id="LAZR01005928">
    <property type="protein sequence ID" value="KKM96061.1"/>
    <property type="molecule type" value="Genomic_DNA"/>
</dbReference>
<organism evidence="2">
    <name type="scientific">marine sediment metagenome</name>
    <dbReference type="NCBI Taxonomy" id="412755"/>
    <lineage>
        <taxon>unclassified sequences</taxon>
        <taxon>metagenomes</taxon>
        <taxon>ecological metagenomes</taxon>
    </lineage>
</organism>
<evidence type="ECO:0000256" key="1">
    <source>
        <dbReference type="SAM" id="Phobius"/>
    </source>
</evidence>
<keyword evidence="1" id="KW-1133">Transmembrane helix</keyword>
<evidence type="ECO:0000313" key="2">
    <source>
        <dbReference type="EMBL" id="KKM96061.1"/>
    </source>
</evidence>
<comment type="caution">
    <text evidence="2">The sequence shown here is derived from an EMBL/GenBank/DDBJ whole genome shotgun (WGS) entry which is preliminary data.</text>
</comment>
<sequence length="164" mass="18704">MPDIEYLFFIIVFPGYIPDHFILHSLIGAATIGTIISIMVTVYVYPVISSLLFALDKTRVIEICRLTMILVISCMLGNLFHILLDIFMHRFNSILWPFINPNDAIGIFTLIFAFEGDIGLGSIYASILIHAVFILLMISIFVKSRRNLWESILLGKFLEFRNEG</sequence>
<keyword evidence="1" id="KW-0812">Transmembrane</keyword>
<feature type="transmembrane region" description="Helical" evidence="1">
    <location>
        <begin position="120"/>
        <end position="142"/>
    </location>
</feature>
<gene>
    <name evidence="2" type="ORF">LCGC14_1181890</name>
</gene>
<accession>A0A0F9M9L3</accession>
<feature type="transmembrane region" description="Helical" evidence="1">
    <location>
        <begin position="6"/>
        <end position="23"/>
    </location>
</feature>
<protein>
    <recommendedName>
        <fullName evidence="3">DUF4184 family protein</fullName>
    </recommendedName>
</protein>
<keyword evidence="1" id="KW-0472">Membrane</keyword>
<feature type="transmembrane region" description="Helical" evidence="1">
    <location>
        <begin position="35"/>
        <end position="55"/>
    </location>
</feature>
<dbReference type="AlphaFoldDB" id="A0A0F9M9L3"/>